<dbReference type="InterPro" id="IPR004101">
    <property type="entry name" value="Mur_ligase_C"/>
</dbReference>
<comment type="caution">
    <text evidence="15">The sequence shown here is derived from an EMBL/GenBank/DDBJ whole genome shotgun (WGS) entry which is preliminary data.</text>
</comment>
<dbReference type="GO" id="GO:0008360">
    <property type="term" value="P:regulation of cell shape"/>
    <property type="evidence" value="ECO:0007669"/>
    <property type="project" value="UniProtKB-KW"/>
</dbReference>
<dbReference type="GO" id="GO:0051301">
    <property type="term" value="P:cell division"/>
    <property type="evidence" value="ECO:0007669"/>
    <property type="project" value="UniProtKB-KW"/>
</dbReference>
<keyword evidence="2 10" id="KW-0436">Ligase</keyword>
<reference evidence="15 16" key="1">
    <citation type="submission" date="2019-07" db="EMBL/GenBank/DDBJ databases">
        <title>Whole genome shotgun sequence of Skermanella aerolata NBRC 106429.</title>
        <authorList>
            <person name="Hosoyama A."/>
            <person name="Uohara A."/>
            <person name="Ohji S."/>
            <person name="Ichikawa N."/>
        </authorList>
    </citation>
    <scope>NUCLEOTIDE SEQUENCE [LARGE SCALE GENOMIC DNA]</scope>
    <source>
        <strain evidence="15 16">NBRC 106429</strain>
    </source>
</reference>
<dbReference type="GO" id="GO:0005524">
    <property type="term" value="F:ATP binding"/>
    <property type="evidence" value="ECO:0007669"/>
    <property type="project" value="UniProtKB-UniRule"/>
</dbReference>
<dbReference type="InterPro" id="IPR036615">
    <property type="entry name" value="Mur_ligase_C_dom_sf"/>
</dbReference>
<keyword evidence="3 10" id="KW-0132">Cell division</keyword>
<dbReference type="InterPro" id="IPR013221">
    <property type="entry name" value="Mur_ligase_cen"/>
</dbReference>
<dbReference type="PANTHER" id="PTHR43024">
    <property type="entry name" value="UDP-N-ACETYLMURAMOYL-TRIPEPTIDE--D-ALANYL-D-ALANINE LIGASE"/>
    <property type="match status" value="1"/>
</dbReference>
<comment type="pathway">
    <text evidence="10 11">Cell wall biogenesis; peptidoglycan biosynthesis.</text>
</comment>
<name>A0A512DUQ9_9PROT</name>
<evidence type="ECO:0000256" key="5">
    <source>
        <dbReference type="ARBA" id="ARBA00022840"/>
    </source>
</evidence>
<comment type="catalytic activity">
    <reaction evidence="10 11">
        <text>D-alanyl-D-alanine + UDP-N-acetyl-alpha-D-muramoyl-L-alanyl-gamma-D-glutamyl-meso-2,6-diaminopimelate + ATP = UDP-N-acetyl-alpha-D-muramoyl-L-alanyl-gamma-D-glutamyl-meso-2,6-diaminopimeloyl-D-alanyl-D-alanine + ADP + phosphate + H(+)</text>
        <dbReference type="Rhea" id="RHEA:28374"/>
        <dbReference type="ChEBI" id="CHEBI:15378"/>
        <dbReference type="ChEBI" id="CHEBI:30616"/>
        <dbReference type="ChEBI" id="CHEBI:43474"/>
        <dbReference type="ChEBI" id="CHEBI:57822"/>
        <dbReference type="ChEBI" id="CHEBI:61386"/>
        <dbReference type="ChEBI" id="CHEBI:83905"/>
        <dbReference type="ChEBI" id="CHEBI:456216"/>
        <dbReference type="EC" id="6.3.2.10"/>
    </reaction>
</comment>
<dbReference type="NCBIfam" id="TIGR01143">
    <property type="entry name" value="murF"/>
    <property type="match status" value="1"/>
</dbReference>
<evidence type="ECO:0000259" key="12">
    <source>
        <dbReference type="Pfam" id="PF01225"/>
    </source>
</evidence>
<dbReference type="NCBIfam" id="NF010693">
    <property type="entry name" value="PRK14093.1"/>
    <property type="match status" value="1"/>
</dbReference>
<dbReference type="InterPro" id="IPR051046">
    <property type="entry name" value="MurCDEF_CellWall_CoF430Synth"/>
</dbReference>
<organism evidence="15 16">
    <name type="scientific">Skermanella aerolata</name>
    <dbReference type="NCBI Taxonomy" id="393310"/>
    <lineage>
        <taxon>Bacteria</taxon>
        <taxon>Pseudomonadati</taxon>
        <taxon>Pseudomonadota</taxon>
        <taxon>Alphaproteobacteria</taxon>
        <taxon>Rhodospirillales</taxon>
        <taxon>Azospirillaceae</taxon>
        <taxon>Skermanella</taxon>
    </lineage>
</organism>
<dbReference type="PANTHER" id="PTHR43024:SF1">
    <property type="entry name" value="UDP-N-ACETYLMURAMOYL-TRIPEPTIDE--D-ALANYL-D-ALANINE LIGASE"/>
    <property type="match status" value="1"/>
</dbReference>
<dbReference type="Gene3D" id="3.40.1190.10">
    <property type="entry name" value="Mur-like, catalytic domain"/>
    <property type="match status" value="1"/>
</dbReference>
<sequence length="497" mass="51250">MTEATSSSAPVLWTARDAAAAVNGTLQGADWNATGVSIDSRTVKPGDLFIALAGPNFDGHAYAAKALTAGASAVLVSHRPDDLPADASVLLVEDTFAALQDLGSVARLRAKARIVAVTGSVGKTSTKEALAVCLGALAPTFATAGSLNNHWGVPLSLARMPADSVYAVFELGMNHAGEIGPLSRQVQPDVAVITTIEAVHLEFFSSVEAIADAKAEIFEGMSPNGTVVLNRDNPHYARLVAAARTKGLSRILGFGTAEDAAARLTECSAHATCSAVTAVIKGEPIQYGVSLPGRHHVMNSLGVLLAVQALGGDVATAAQALAKVKPIKGRGVRKRVRLGGDWLTIIDESYNASPVSMEASFQVLKASEPSAGGRRVAVLGDMLEMGEKSPLLHAALAEPLRANGVDLVFCCGPNMKRLFDKLPTAMQGAWAENSAALAPKIAQALRGGDCVMVKGSLGSRMALIVDALSALGDADAPVENSALNDTNGKTARAVQQG</sequence>
<evidence type="ECO:0000259" key="14">
    <source>
        <dbReference type="Pfam" id="PF08245"/>
    </source>
</evidence>
<dbReference type="GO" id="GO:0047480">
    <property type="term" value="F:UDP-N-acetylmuramoyl-tripeptide-D-alanyl-D-alanine ligase activity"/>
    <property type="evidence" value="ECO:0007669"/>
    <property type="project" value="UniProtKB-UniRule"/>
</dbReference>
<dbReference type="Proteomes" id="UP000321523">
    <property type="component" value="Unassembled WGS sequence"/>
</dbReference>
<feature type="binding site" evidence="10">
    <location>
        <begin position="119"/>
        <end position="125"/>
    </location>
    <ligand>
        <name>ATP</name>
        <dbReference type="ChEBI" id="CHEBI:30616"/>
    </ligand>
</feature>
<evidence type="ECO:0000313" key="15">
    <source>
        <dbReference type="EMBL" id="GEO40194.1"/>
    </source>
</evidence>
<evidence type="ECO:0000256" key="11">
    <source>
        <dbReference type="RuleBase" id="RU004136"/>
    </source>
</evidence>
<dbReference type="GO" id="GO:0008766">
    <property type="term" value="F:UDP-N-acetylmuramoylalanyl-D-glutamyl-2,6-diaminopimelate-D-alanyl-D-alanine ligase activity"/>
    <property type="evidence" value="ECO:0007669"/>
    <property type="project" value="RHEA"/>
</dbReference>
<evidence type="ECO:0000256" key="6">
    <source>
        <dbReference type="ARBA" id="ARBA00022960"/>
    </source>
</evidence>
<keyword evidence="6 10" id="KW-0133">Cell shape</keyword>
<dbReference type="SUPFAM" id="SSF63418">
    <property type="entry name" value="MurE/MurF N-terminal domain"/>
    <property type="match status" value="1"/>
</dbReference>
<evidence type="ECO:0000256" key="9">
    <source>
        <dbReference type="ARBA" id="ARBA00023316"/>
    </source>
</evidence>
<feature type="domain" description="Mur ligase C-terminal" evidence="13">
    <location>
        <begin position="343"/>
        <end position="456"/>
    </location>
</feature>
<dbReference type="InterPro" id="IPR036565">
    <property type="entry name" value="Mur-like_cat_sf"/>
</dbReference>
<evidence type="ECO:0000256" key="3">
    <source>
        <dbReference type="ARBA" id="ARBA00022618"/>
    </source>
</evidence>
<dbReference type="GO" id="GO:0005737">
    <property type="term" value="C:cytoplasm"/>
    <property type="evidence" value="ECO:0007669"/>
    <property type="project" value="UniProtKB-SubCell"/>
</dbReference>
<feature type="domain" description="Mur ligase central" evidence="14">
    <location>
        <begin position="117"/>
        <end position="306"/>
    </location>
</feature>
<comment type="subcellular location">
    <subcellularLocation>
        <location evidence="10 11">Cytoplasm</location>
    </subcellularLocation>
</comment>
<dbReference type="Gene3D" id="3.90.190.20">
    <property type="entry name" value="Mur ligase, C-terminal domain"/>
    <property type="match status" value="1"/>
</dbReference>
<dbReference type="SUPFAM" id="SSF53623">
    <property type="entry name" value="MurD-like peptide ligases, catalytic domain"/>
    <property type="match status" value="1"/>
</dbReference>
<dbReference type="UniPathway" id="UPA00219"/>
<proteinExistence type="inferred from homology"/>
<dbReference type="RefSeq" id="WP_044429614.1">
    <property type="nucleotide sequence ID" value="NZ_BJYZ01000020.1"/>
</dbReference>
<comment type="function">
    <text evidence="10 11">Involved in cell wall formation. Catalyzes the final step in the synthesis of UDP-N-acetylmuramoyl-pentapeptide, the precursor of murein.</text>
</comment>
<dbReference type="InterPro" id="IPR005863">
    <property type="entry name" value="UDP-N-AcMur_synth"/>
</dbReference>
<evidence type="ECO:0000259" key="13">
    <source>
        <dbReference type="Pfam" id="PF02875"/>
    </source>
</evidence>
<dbReference type="AlphaFoldDB" id="A0A512DUQ9"/>
<keyword evidence="9 10" id="KW-0961">Cell wall biogenesis/degradation</keyword>
<keyword evidence="7 10" id="KW-0573">Peptidoglycan synthesis</keyword>
<dbReference type="Pfam" id="PF08245">
    <property type="entry name" value="Mur_ligase_M"/>
    <property type="match status" value="1"/>
</dbReference>
<keyword evidence="4 10" id="KW-0547">Nucleotide-binding</keyword>
<evidence type="ECO:0000256" key="1">
    <source>
        <dbReference type="ARBA" id="ARBA00022490"/>
    </source>
</evidence>
<gene>
    <name evidence="10 15" type="primary">murF</name>
    <name evidence="15" type="ORF">SAE02_43420</name>
</gene>
<evidence type="ECO:0000256" key="7">
    <source>
        <dbReference type="ARBA" id="ARBA00022984"/>
    </source>
</evidence>
<dbReference type="Gene3D" id="3.40.1390.10">
    <property type="entry name" value="MurE/MurF, N-terminal domain"/>
    <property type="match status" value="1"/>
</dbReference>
<dbReference type="EMBL" id="BJYZ01000020">
    <property type="protein sequence ID" value="GEO40194.1"/>
    <property type="molecule type" value="Genomic_DNA"/>
</dbReference>
<evidence type="ECO:0000256" key="8">
    <source>
        <dbReference type="ARBA" id="ARBA00023306"/>
    </source>
</evidence>
<accession>A0A512DUQ9</accession>
<dbReference type="InterPro" id="IPR000713">
    <property type="entry name" value="Mur_ligase_N"/>
</dbReference>
<protein>
    <recommendedName>
        <fullName evidence="10 11">UDP-N-acetylmuramoyl-tripeptide--D-alanyl-D-alanine ligase</fullName>
        <ecNumber evidence="10 11">6.3.2.10</ecNumber>
    </recommendedName>
    <alternativeName>
        <fullName evidence="10">D-alanyl-D-alanine-adding enzyme</fullName>
    </alternativeName>
</protein>
<dbReference type="GO" id="GO:0071555">
    <property type="term" value="P:cell wall organization"/>
    <property type="evidence" value="ECO:0007669"/>
    <property type="project" value="UniProtKB-KW"/>
</dbReference>
<dbReference type="Pfam" id="PF01225">
    <property type="entry name" value="Mur_ligase"/>
    <property type="match status" value="1"/>
</dbReference>
<dbReference type="GO" id="GO:0009252">
    <property type="term" value="P:peptidoglycan biosynthetic process"/>
    <property type="evidence" value="ECO:0007669"/>
    <property type="project" value="UniProtKB-UniRule"/>
</dbReference>
<comment type="similarity">
    <text evidence="10">Belongs to the MurCDEF family. MurF subfamily.</text>
</comment>
<keyword evidence="8 10" id="KW-0131">Cell cycle</keyword>
<evidence type="ECO:0000256" key="4">
    <source>
        <dbReference type="ARBA" id="ARBA00022741"/>
    </source>
</evidence>
<dbReference type="OrthoDB" id="9800958at2"/>
<dbReference type="Pfam" id="PF02875">
    <property type="entry name" value="Mur_ligase_C"/>
    <property type="match status" value="1"/>
</dbReference>
<evidence type="ECO:0000313" key="16">
    <source>
        <dbReference type="Proteomes" id="UP000321523"/>
    </source>
</evidence>
<evidence type="ECO:0000256" key="10">
    <source>
        <dbReference type="HAMAP-Rule" id="MF_02019"/>
    </source>
</evidence>
<feature type="domain" description="Mur ligase N-terminal catalytic" evidence="12">
    <location>
        <begin position="34"/>
        <end position="80"/>
    </location>
</feature>
<evidence type="ECO:0000256" key="2">
    <source>
        <dbReference type="ARBA" id="ARBA00022598"/>
    </source>
</evidence>
<keyword evidence="5 10" id="KW-0067">ATP-binding</keyword>
<keyword evidence="1 10" id="KW-0963">Cytoplasm</keyword>
<dbReference type="SUPFAM" id="SSF53244">
    <property type="entry name" value="MurD-like peptide ligases, peptide-binding domain"/>
    <property type="match status" value="1"/>
</dbReference>
<dbReference type="InterPro" id="IPR035911">
    <property type="entry name" value="MurE/MurF_N"/>
</dbReference>
<dbReference type="HAMAP" id="MF_02019">
    <property type="entry name" value="MurF"/>
    <property type="match status" value="1"/>
</dbReference>
<dbReference type="EC" id="6.3.2.10" evidence="10 11"/>
<keyword evidence="16" id="KW-1185">Reference proteome</keyword>